<dbReference type="RefSeq" id="WP_106338216.1">
    <property type="nucleotide sequence ID" value="NZ_PVZS01000020.1"/>
</dbReference>
<evidence type="ECO:0000313" key="1">
    <source>
        <dbReference type="EMBL" id="PSC03815.1"/>
    </source>
</evidence>
<dbReference type="Proteomes" id="UP000239772">
    <property type="component" value="Unassembled WGS sequence"/>
</dbReference>
<evidence type="ECO:0000313" key="2">
    <source>
        <dbReference type="Proteomes" id="UP000239772"/>
    </source>
</evidence>
<comment type="caution">
    <text evidence="1">The sequence shown here is derived from an EMBL/GenBank/DDBJ whole genome shotgun (WGS) entry which is preliminary data.</text>
</comment>
<dbReference type="AlphaFoldDB" id="A0A2T1HQ88"/>
<dbReference type="EMBL" id="PVZS01000020">
    <property type="protein sequence ID" value="PSC03815.1"/>
    <property type="molecule type" value="Genomic_DNA"/>
</dbReference>
<keyword evidence="2" id="KW-1185">Reference proteome</keyword>
<gene>
    <name evidence="1" type="ORF">SLNSH_17040</name>
</gene>
<proteinExistence type="predicted"/>
<reference evidence="2" key="1">
    <citation type="submission" date="2018-03" db="EMBL/GenBank/DDBJ databases">
        <authorList>
            <person name="Sun L."/>
            <person name="Liu H."/>
            <person name="Chen W."/>
            <person name="Huang K."/>
            <person name="Liu W."/>
            <person name="Gao X."/>
        </authorList>
    </citation>
    <scope>NUCLEOTIDE SEQUENCE [LARGE SCALE GENOMIC DNA]</scope>
    <source>
        <strain evidence="2">SH9</strain>
    </source>
</reference>
<organism evidence="1 2">
    <name type="scientific">Alsobacter soli</name>
    <dbReference type="NCBI Taxonomy" id="2109933"/>
    <lineage>
        <taxon>Bacteria</taxon>
        <taxon>Pseudomonadati</taxon>
        <taxon>Pseudomonadota</taxon>
        <taxon>Alphaproteobacteria</taxon>
        <taxon>Hyphomicrobiales</taxon>
        <taxon>Alsobacteraceae</taxon>
        <taxon>Alsobacter</taxon>
    </lineage>
</organism>
<name>A0A2T1HQ88_9HYPH</name>
<protein>
    <submittedName>
        <fullName evidence="1">Uncharacterized protein</fullName>
    </submittedName>
</protein>
<dbReference type="OrthoDB" id="8239765at2"/>
<accession>A0A2T1HQ88</accession>
<sequence>MDAGATDTTDWTVQTEGDLLAVVDDYDELLGAMRERREALGLSQMDLDEATGWAMGYTGKLECDPRAQVAKVLGRQSLPLILAALGLRLAVIARPVPPITVTVAQRATNRRRELQERMQRNAGRLTHKQRRELATATVDKRWAKVRMLKGSSDE</sequence>